<dbReference type="Proteomes" id="UP000663823">
    <property type="component" value="Unassembled WGS sequence"/>
</dbReference>
<reference evidence="5" key="1">
    <citation type="submission" date="2021-02" db="EMBL/GenBank/DDBJ databases">
        <authorList>
            <person name="Nowell W R."/>
        </authorList>
    </citation>
    <scope>NUCLEOTIDE SEQUENCE</scope>
</reference>
<comment type="caution">
    <text evidence="5">The sequence shown here is derived from an EMBL/GenBank/DDBJ whole genome shotgun (WGS) entry which is preliminary data.</text>
</comment>
<dbReference type="EMBL" id="CAJNOT010002753">
    <property type="protein sequence ID" value="CAF1341146.1"/>
    <property type="molecule type" value="Genomic_DNA"/>
</dbReference>
<dbReference type="PANTHER" id="PTHR23080">
    <property type="entry name" value="THAP DOMAIN PROTEIN"/>
    <property type="match status" value="1"/>
</dbReference>
<dbReference type="EMBL" id="CAJOAX010007688">
    <property type="protein sequence ID" value="CAF4015654.1"/>
    <property type="molecule type" value="Genomic_DNA"/>
</dbReference>
<evidence type="ECO:0000313" key="7">
    <source>
        <dbReference type="Proteomes" id="UP000663823"/>
    </source>
</evidence>
<dbReference type="Proteomes" id="UP000663836">
    <property type="component" value="Unassembled WGS sequence"/>
</dbReference>
<evidence type="ECO:0000256" key="2">
    <source>
        <dbReference type="ARBA" id="ARBA00022723"/>
    </source>
</evidence>
<dbReference type="GO" id="GO:0046872">
    <property type="term" value="F:metal ion binding"/>
    <property type="evidence" value="ECO:0007669"/>
    <property type="project" value="UniProtKB-KW"/>
</dbReference>
<evidence type="ECO:0000313" key="5">
    <source>
        <dbReference type="EMBL" id="CAF4015654.1"/>
    </source>
</evidence>
<organism evidence="5 7">
    <name type="scientific">Rotaria sordida</name>
    <dbReference type="NCBI Taxonomy" id="392033"/>
    <lineage>
        <taxon>Eukaryota</taxon>
        <taxon>Metazoa</taxon>
        <taxon>Spiralia</taxon>
        <taxon>Gnathifera</taxon>
        <taxon>Rotifera</taxon>
        <taxon>Eurotatoria</taxon>
        <taxon>Bdelloidea</taxon>
        <taxon>Philodinida</taxon>
        <taxon>Philodinidae</taxon>
        <taxon>Rotaria</taxon>
    </lineage>
</organism>
<protein>
    <recommendedName>
        <fullName evidence="3">DDE Tnp4 domain-containing protein</fullName>
    </recommendedName>
</protein>
<dbReference type="Proteomes" id="UP000663864">
    <property type="component" value="Unassembled WGS sequence"/>
</dbReference>
<evidence type="ECO:0000313" key="6">
    <source>
        <dbReference type="EMBL" id="CAF4145124.1"/>
    </source>
</evidence>
<feature type="domain" description="DDE Tnp4" evidence="3">
    <location>
        <begin position="74"/>
        <end position="229"/>
    </location>
</feature>
<evidence type="ECO:0000256" key="1">
    <source>
        <dbReference type="ARBA" id="ARBA00001968"/>
    </source>
</evidence>
<keyword evidence="2" id="KW-0479">Metal-binding</keyword>
<dbReference type="AlphaFoldDB" id="A0A819PWS7"/>
<dbReference type="EMBL" id="CAJOBD010009987">
    <property type="protein sequence ID" value="CAF4145124.1"/>
    <property type="molecule type" value="Genomic_DNA"/>
</dbReference>
<gene>
    <name evidence="6" type="ORF">JBS370_LOCUS33694</name>
    <name evidence="5" type="ORF">OTI717_LOCUS29804</name>
    <name evidence="4" type="ORF">ZHD862_LOCUS30055</name>
</gene>
<dbReference type="Pfam" id="PF13359">
    <property type="entry name" value="DDE_Tnp_4"/>
    <property type="match status" value="1"/>
</dbReference>
<name>A0A819PWS7_9BILA</name>
<sequence>MNLLVVTLWYLKHYHSERYIASELNLNRSTVNYFLSEVVNILHACVYPELISIPADIGNRRTPHEPQQHHKLIVDSTCIAIPEPHEAEQRRAYYHGKSPTNYAFKVQVACDFHHQIVHVSDCYHGSVHDITILRESGLLEHVNDSVQIIGDKGYIGEEYVVTPRKKPHGRELTNEDKEFNYQINSARAAIENINQRLKTYGILGGVYRGDIDDFHKMTRITKVVSALCNMNLNKHPVPRHVIVFEQDLCQLIKELKEFTFLDIYGEIHYEKVKAYRSMVQTRFPHSRVDVEISRFRLWL</sequence>
<comment type="cofactor">
    <cofactor evidence="1">
        <name>a divalent metal cation</name>
        <dbReference type="ChEBI" id="CHEBI:60240"/>
    </cofactor>
</comment>
<accession>A0A819PWS7</accession>
<dbReference type="InterPro" id="IPR027806">
    <property type="entry name" value="HARBI1_dom"/>
</dbReference>
<proteinExistence type="predicted"/>
<evidence type="ECO:0000259" key="3">
    <source>
        <dbReference type="Pfam" id="PF13359"/>
    </source>
</evidence>
<evidence type="ECO:0000313" key="4">
    <source>
        <dbReference type="EMBL" id="CAF1341146.1"/>
    </source>
</evidence>